<gene>
    <name evidence="1" type="ORF">K435DRAFT_967014</name>
</gene>
<sequence length="139" mass="15445">MTFLLDHDAEFDLEFGHLVTFSSDVQVNSAQIWSNASTQDSGSFDCDGFQSATSDMEKLEIAKNRRAEALSEARDTRLIQSRAVNYGLGERVQALQLSSTSPTQPLSPLSRARSTSCSLYVMNMKVHPLDRVLLVNIPY</sequence>
<dbReference type="EMBL" id="ML179231">
    <property type="protein sequence ID" value="THU94133.1"/>
    <property type="molecule type" value="Genomic_DNA"/>
</dbReference>
<proteinExistence type="predicted"/>
<organism evidence="1 2">
    <name type="scientific">Dendrothele bispora (strain CBS 962.96)</name>
    <dbReference type="NCBI Taxonomy" id="1314807"/>
    <lineage>
        <taxon>Eukaryota</taxon>
        <taxon>Fungi</taxon>
        <taxon>Dikarya</taxon>
        <taxon>Basidiomycota</taxon>
        <taxon>Agaricomycotina</taxon>
        <taxon>Agaricomycetes</taxon>
        <taxon>Agaricomycetidae</taxon>
        <taxon>Agaricales</taxon>
        <taxon>Agaricales incertae sedis</taxon>
        <taxon>Dendrothele</taxon>
    </lineage>
</organism>
<dbReference type="AlphaFoldDB" id="A0A4S8LY29"/>
<keyword evidence="2" id="KW-1185">Reference proteome</keyword>
<accession>A0A4S8LY29</accession>
<dbReference type="Proteomes" id="UP000297245">
    <property type="component" value="Unassembled WGS sequence"/>
</dbReference>
<name>A0A4S8LY29_DENBC</name>
<evidence type="ECO:0000313" key="1">
    <source>
        <dbReference type="EMBL" id="THU94133.1"/>
    </source>
</evidence>
<protein>
    <submittedName>
        <fullName evidence="1">Uncharacterized protein</fullName>
    </submittedName>
</protein>
<evidence type="ECO:0000313" key="2">
    <source>
        <dbReference type="Proteomes" id="UP000297245"/>
    </source>
</evidence>
<reference evidence="1 2" key="1">
    <citation type="journal article" date="2019" name="Nat. Ecol. Evol.">
        <title>Megaphylogeny resolves global patterns of mushroom evolution.</title>
        <authorList>
            <person name="Varga T."/>
            <person name="Krizsan K."/>
            <person name="Foldi C."/>
            <person name="Dima B."/>
            <person name="Sanchez-Garcia M."/>
            <person name="Sanchez-Ramirez S."/>
            <person name="Szollosi G.J."/>
            <person name="Szarkandi J.G."/>
            <person name="Papp V."/>
            <person name="Albert L."/>
            <person name="Andreopoulos W."/>
            <person name="Angelini C."/>
            <person name="Antonin V."/>
            <person name="Barry K.W."/>
            <person name="Bougher N.L."/>
            <person name="Buchanan P."/>
            <person name="Buyck B."/>
            <person name="Bense V."/>
            <person name="Catcheside P."/>
            <person name="Chovatia M."/>
            <person name="Cooper J."/>
            <person name="Damon W."/>
            <person name="Desjardin D."/>
            <person name="Finy P."/>
            <person name="Geml J."/>
            <person name="Haridas S."/>
            <person name="Hughes K."/>
            <person name="Justo A."/>
            <person name="Karasinski D."/>
            <person name="Kautmanova I."/>
            <person name="Kiss B."/>
            <person name="Kocsube S."/>
            <person name="Kotiranta H."/>
            <person name="LaButti K.M."/>
            <person name="Lechner B.E."/>
            <person name="Liimatainen K."/>
            <person name="Lipzen A."/>
            <person name="Lukacs Z."/>
            <person name="Mihaltcheva S."/>
            <person name="Morgado L.N."/>
            <person name="Niskanen T."/>
            <person name="Noordeloos M.E."/>
            <person name="Ohm R.A."/>
            <person name="Ortiz-Santana B."/>
            <person name="Ovrebo C."/>
            <person name="Racz N."/>
            <person name="Riley R."/>
            <person name="Savchenko A."/>
            <person name="Shiryaev A."/>
            <person name="Soop K."/>
            <person name="Spirin V."/>
            <person name="Szebenyi C."/>
            <person name="Tomsovsky M."/>
            <person name="Tulloss R.E."/>
            <person name="Uehling J."/>
            <person name="Grigoriev I.V."/>
            <person name="Vagvolgyi C."/>
            <person name="Papp T."/>
            <person name="Martin F.M."/>
            <person name="Miettinen O."/>
            <person name="Hibbett D.S."/>
            <person name="Nagy L.G."/>
        </authorList>
    </citation>
    <scope>NUCLEOTIDE SEQUENCE [LARGE SCALE GENOMIC DNA]</scope>
    <source>
        <strain evidence="1 2">CBS 962.96</strain>
    </source>
</reference>